<evidence type="ECO:0000313" key="7">
    <source>
        <dbReference type="Proteomes" id="UP000008810"/>
    </source>
</evidence>
<dbReference type="PANTHER" id="PTHR33669:SF4">
    <property type="entry name" value="NRR REPRESSOR HOMOLOG 2"/>
    <property type="match status" value="1"/>
</dbReference>
<dbReference type="RefSeq" id="XP_014754331.1">
    <property type="nucleotide sequence ID" value="XM_014898845.2"/>
</dbReference>
<dbReference type="HOGENOM" id="CLU_1549736_0_0_1"/>
<evidence type="ECO:0000256" key="3">
    <source>
        <dbReference type="ARBA" id="ARBA00023242"/>
    </source>
</evidence>
<proteinExistence type="inferred from homology"/>
<evidence type="ECO:0000256" key="1">
    <source>
        <dbReference type="ARBA" id="ARBA00004123"/>
    </source>
</evidence>
<evidence type="ECO:0000256" key="2">
    <source>
        <dbReference type="ARBA" id="ARBA00009937"/>
    </source>
</evidence>
<dbReference type="InterPro" id="IPR031425">
    <property type="entry name" value="NPR1/NH1-interacting"/>
</dbReference>
<reference evidence="5" key="2">
    <citation type="submission" date="2017-06" db="EMBL/GenBank/DDBJ databases">
        <title>WGS assembly of Brachypodium distachyon.</title>
        <authorList>
            <consortium name="The International Brachypodium Initiative"/>
            <person name="Lucas S."/>
            <person name="Harmon-Smith M."/>
            <person name="Lail K."/>
            <person name="Tice H."/>
            <person name="Grimwood J."/>
            <person name="Bruce D."/>
            <person name="Barry K."/>
            <person name="Shu S."/>
            <person name="Lindquist E."/>
            <person name="Wang M."/>
            <person name="Pitluck S."/>
            <person name="Vogel J.P."/>
            <person name="Garvin D.F."/>
            <person name="Mockler T.C."/>
            <person name="Schmutz J."/>
            <person name="Rokhsar D."/>
            <person name="Bevan M.W."/>
        </authorList>
    </citation>
    <scope>NUCLEOTIDE SEQUENCE</scope>
    <source>
        <strain evidence="5">Bd21</strain>
    </source>
</reference>
<dbReference type="EMBL" id="CM000881">
    <property type="protein sequence ID" value="KQK06654.1"/>
    <property type="molecule type" value="Genomic_DNA"/>
</dbReference>
<protein>
    <recommendedName>
        <fullName evidence="8">NRR repressor homolog 1</fullName>
    </recommendedName>
</protein>
<evidence type="ECO:0008006" key="8">
    <source>
        <dbReference type="Google" id="ProtNLM"/>
    </source>
</evidence>
<feature type="region of interest" description="Disordered" evidence="4">
    <location>
        <begin position="1"/>
        <end position="76"/>
    </location>
</feature>
<dbReference type="Proteomes" id="UP000008810">
    <property type="component" value="Chromosome 2"/>
</dbReference>
<evidence type="ECO:0000313" key="5">
    <source>
        <dbReference type="EMBL" id="KQK06654.1"/>
    </source>
</evidence>
<evidence type="ECO:0000313" key="6">
    <source>
        <dbReference type="EnsemblPlants" id="KQK06654"/>
    </source>
</evidence>
<dbReference type="FunCoup" id="I1HK50">
    <property type="interactions" value="249"/>
</dbReference>
<dbReference type="Gramene" id="KQK06654">
    <property type="protein sequence ID" value="KQK06654"/>
    <property type="gene ID" value="BRADI_2g27670v3"/>
</dbReference>
<comment type="similarity">
    <text evidence="2">Belongs to the NPR1-interactor family.</text>
</comment>
<organism evidence="6">
    <name type="scientific">Brachypodium distachyon</name>
    <name type="common">Purple false brome</name>
    <name type="synonym">Trachynia distachya</name>
    <dbReference type="NCBI Taxonomy" id="15368"/>
    <lineage>
        <taxon>Eukaryota</taxon>
        <taxon>Viridiplantae</taxon>
        <taxon>Streptophyta</taxon>
        <taxon>Embryophyta</taxon>
        <taxon>Tracheophyta</taxon>
        <taxon>Spermatophyta</taxon>
        <taxon>Magnoliopsida</taxon>
        <taxon>Liliopsida</taxon>
        <taxon>Poales</taxon>
        <taxon>Poaceae</taxon>
        <taxon>BOP clade</taxon>
        <taxon>Pooideae</taxon>
        <taxon>Stipodae</taxon>
        <taxon>Brachypodieae</taxon>
        <taxon>Brachypodium</taxon>
    </lineage>
</organism>
<evidence type="ECO:0000256" key="4">
    <source>
        <dbReference type="SAM" id="MobiDB-lite"/>
    </source>
</evidence>
<feature type="region of interest" description="Disordered" evidence="4">
    <location>
        <begin position="93"/>
        <end position="173"/>
    </location>
</feature>
<keyword evidence="7" id="KW-1185">Reference proteome</keyword>
<name>I1HK50_BRADI</name>
<dbReference type="GO" id="GO:0010112">
    <property type="term" value="P:regulation of systemic acquired resistance"/>
    <property type="evidence" value="ECO:0007669"/>
    <property type="project" value="InterPro"/>
</dbReference>
<gene>
    <name evidence="6" type="primary">LOC106866115</name>
    <name evidence="5" type="ORF">BRADI_2g27670v3</name>
</gene>
<dbReference type="OrthoDB" id="695514at2759"/>
<comment type="subcellular location">
    <subcellularLocation>
        <location evidence="1">Nucleus</location>
    </subcellularLocation>
</comment>
<feature type="compositionally biased region" description="Low complexity" evidence="4">
    <location>
        <begin position="47"/>
        <end position="69"/>
    </location>
</feature>
<feature type="compositionally biased region" description="Polar residues" evidence="4">
    <location>
        <begin position="15"/>
        <end position="30"/>
    </location>
</feature>
<dbReference type="EnsemblPlants" id="KQK06654">
    <property type="protein sequence ID" value="KQK06654"/>
    <property type="gene ID" value="BRADI_2g27670v3"/>
</dbReference>
<dbReference type="OMA" id="MNYDGAA"/>
<dbReference type="PANTHER" id="PTHR33669">
    <property type="entry name" value="PROTEIN NEGATIVE REGULATOR OF RESISTANCE"/>
    <property type="match status" value="1"/>
</dbReference>
<sequence length="173" mass="17646">MEAATRATKAVDGGTKSTEAATPPYSSSRTGGPEAVPGQAESSTGNAAAEADPAPATAAATRSKSAAAESGVEDEQVEKFYALLANVRAMKGLHTGGSTSSDAGEEVCGASGGRKRERWAEPPWRPAFRMEDFEEAPAEGSASRKQRRDGASASPRRSGKETTTDEAAGGRAG</sequence>
<accession>I1HK50</accession>
<dbReference type="GeneID" id="106866115"/>
<dbReference type="AlphaFoldDB" id="I1HK50"/>
<dbReference type="eggNOG" id="ENOG502R3S8">
    <property type="taxonomic scope" value="Eukaryota"/>
</dbReference>
<keyword evidence="3" id="KW-0539">Nucleus</keyword>
<reference evidence="5 6" key="1">
    <citation type="journal article" date="2010" name="Nature">
        <title>Genome sequencing and analysis of the model grass Brachypodium distachyon.</title>
        <authorList>
            <consortium name="International Brachypodium Initiative"/>
        </authorList>
    </citation>
    <scope>NUCLEOTIDE SEQUENCE [LARGE SCALE GENOMIC DNA]</scope>
    <source>
        <strain evidence="5 6">Bd21</strain>
    </source>
</reference>
<dbReference type="Pfam" id="PF15699">
    <property type="entry name" value="NPR1_interact"/>
    <property type="match status" value="1"/>
</dbReference>
<dbReference type="KEGG" id="bdi:106866115"/>
<reference evidence="6" key="3">
    <citation type="submission" date="2018-08" db="UniProtKB">
        <authorList>
            <consortium name="EnsemblPlants"/>
        </authorList>
    </citation>
    <scope>IDENTIFICATION</scope>
    <source>
        <strain evidence="6">cv. Bd21</strain>
    </source>
</reference>
<dbReference type="GO" id="GO:0005634">
    <property type="term" value="C:nucleus"/>
    <property type="evidence" value="ECO:0007669"/>
    <property type="project" value="UniProtKB-SubCell"/>
</dbReference>